<gene>
    <name evidence="2" type="ORF">TGDOM2_357700</name>
</gene>
<evidence type="ECO:0000313" key="3">
    <source>
        <dbReference type="Proteomes" id="UP000028837"/>
    </source>
</evidence>
<protein>
    <submittedName>
        <fullName evidence="2">Uncharacterized protein</fullName>
    </submittedName>
</protein>
<organism evidence="2 3">
    <name type="scientific">Toxoplasma gondii GAB2-2007-GAL-DOM2</name>
    <dbReference type="NCBI Taxonomy" id="1130820"/>
    <lineage>
        <taxon>Eukaryota</taxon>
        <taxon>Sar</taxon>
        <taxon>Alveolata</taxon>
        <taxon>Apicomplexa</taxon>
        <taxon>Conoidasida</taxon>
        <taxon>Coccidia</taxon>
        <taxon>Eucoccidiorida</taxon>
        <taxon>Eimeriorina</taxon>
        <taxon>Sarcocystidae</taxon>
        <taxon>Toxoplasma</taxon>
    </lineage>
</organism>
<dbReference type="AlphaFoldDB" id="A0A086J9E1"/>
<dbReference type="VEuPathDB" id="ToxoDB:TGDOM2_357700"/>
<name>A0A086J9E1_TOXGO</name>
<reference evidence="2 3" key="1">
    <citation type="submission" date="2014-02" db="EMBL/GenBank/DDBJ databases">
        <authorList>
            <person name="Sibley D."/>
            <person name="Venepally P."/>
            <person name="Karamycheva S."/>
            <person name="Hadjithomas M."/>
            <person name="Khan A."/>
            <person name="Brunk B."/>
            <person name="Roos D."/>
            <person name="Caler E."/>
            <person name="Lorenzi H."/>
        </authorList>
    </citation>
    <scope>NUCLEOTIDE SEQUENCE [LARGE SCALE GENOMIC DNA]</scope>
    <source>
        <strain evidence="2 3">GAB2-2007-GAL-DOM2</strain>
    </source>
</reference>
<accession>A0A086J9E1</accession>
<feature type="compositionally biased region" description="Basic and acidic residues" evidence="1">
    <location>
        <begin position="190"/>
        <end position="210"/>
    </location>
</feature>
<comment type="caution">
    <text evidence="2">The sequence shown here is derived from an EMBL/GenBank/DDBJ whole genome shotgun (WGS) entry which is preliminary data.</text>
</comment>
<dbReference type="EMBL" id="AHZU02001868">
    <property type="protein sequence ID" value="KFG28759.1"/>
    <property type="molecule type" value="Genomic_DNA"/>
</dbReference>
<evidence type="ECO:0000313" key="2">
    <source>
        <dbReference type="EMBL" id="KFG28759.1"/>
    </source>
</evidence>
<feature type="compositionally biased region" description="Basic and acidic residues" evidence="1">
    <location>
        <begin position="120"/>
        <end position="151"/>
    </location>
</feature>
<evidence type="ECO:0000256" key="1">
    <source>
        <dbReference type="SAM" id="MobiDB-lite"/>
    </source>
</evidence>
<proteinExistence type="predicted"/>
<feature type="region of interest" description="Disordered" evidence="1">
    <location>
        <begin position="120"/>
        <end position="210"/>
    </location>
</feature>
<dbReference type="Proteomes" id="UP000028837">
    <property type="component" value="Unassembled WGS sequence"/>
</dbReference>
<feature type="compositionally biased region" description="Basic and acidic residues" evidence="1">
    <location>
        <begin position="165"/>
        <end position="177"/>
    </location>
</feature>
<sequence>MLTLSLCSSYTASTALSDRRKWRCPMMSSPESRMASRICSQAPAPTASGFIIAKVLSTGHLSTEEGRKRKQPRLTQPYASLYSLNCLALGTVHLFHLFRERFRCMLGSCHHLNRVERQGRKNTGNREEGETEKTGETERKERPGEWSRREGQQTWIQIERGTGGELEKRRETTEEAGPHGAASSKLGAHKGRDYRGSISLRDRKVHPSSE</sequence>